<name>A0AAD9VIP3_9HYME</name>
<feature type="compositionally biased region" description="Polar residues" evidence="10">
    <location>
        <begin position="2479"/>
        <end position="2493"/>
    </location>
</feature>
<feature type="binding site" description="axial binding residue" evidence="8">
    <location>
        <position position="2209"/>
    </location>
    <ligand>
        <name>heme b</name>
        <dbReference type="ChEBI" id="CHEBI:60344"/>
    </ligand>
    <ligandPart>
        <name>Fe</name>
        <dbReference type="ChEBI" id="CHEBI:18248"/>
    </ligandPart>
</feature>
<accession>A0AAD9VIP3</accession>
<proteinExistence type="predicted"/>
<dbReference type="CDD" id="cd17117">
    <property type="entry name" value="RA_ANKFN1_like"/>
    <property type="match status" value="1"/>
</dbReference>
<keyword evidence="8" id="KW-0479">Metal-binding</keyword>
<dbReference type="Pfam" id="PF03098">
    <property type="entry name" value="An_peroxidase"/>
    <property type="match status" value="1"/>
</dbReference>
<feature type="compositionally biased region" description="Basic and acidic residues" evidence="10">
    <location>
        <begin position="67"/>
        <end position="104"/>
    </location>
</feature>
<dbReference type="GO" id="GO:0046872">
    <property type="term" value="F:metal ion binding"/>
    <property type="evidence" value="ECO:0007669"/>
    <property type="project" value="UniProtKB-KW"/>
</dbReference>
<feature type="region of interest" description="Disordered" evidence="10">
    <location>
        <begin position="1218"/>
        <end position="1302"/>
    </location>
</feature>
<feature type="region of interest" description="Disordered" evidence="10">
    <location>
        <begin position="2951"/>
        <end position="3032"/>
    </location>
</feature>
<comment type="caution">
    <text evidence="13">The sequence shown here is derived from an EMBL/GenBank/DDBJ whole genome shotgun (WGS) entry which is preliminary data.</text>
</comment>
<dbReference type="GO" id="GO:0005819">
    <property type="term" value="C:spindle"/>
    <property type="evidence" value="ECO:0007669"/>
    <property type="project" value="TreeGrafter"/>
</dbReference>
<keyword evidence="6" id="KW-0560">Oxidoreductase</keyword>
<dbReference type="InterPro" id="IPR010255">
    <property type="entry name" value="Haem_peroxidase_sf"/>
</dbReference>
<evidence type="ECO:0000256" key="7">
    <source>
        <dbReference type="ARBA" id="ARBA00023004"/>
    </source>
</evidence>
<feature type="region of interest" description="Disordered" evidence="10">
    <location>
        <begin position="1"/>
        <end position="37"/>
    </location>
</feature>
<dbReference type="FunFam" id="1.10.640.10:FF:000003">
    <property type="entry name" value="chorion peroxidase"/>
    <property type="match status" value="1"/>
</dbReference>
<dbReference type="InterPro" id="IPR019791">
    <property type="entry name" value="Haem_peroxidase_animal"/>
</dbReference>
<organism evidence="13 14">
    <name type="scientific">Odynerus spinipes</name>
    <dbReference type="NCBI Taxonomy" id="1348599"/>
    <lineage>
        <taxon>Eukaryota</taxon>
        <taxon>Metazoa</taxon>
        <taxon>Ecdysozoa</taxon>
        <taxon>Arthropoda</taxon>
        <taxon>Hexapoda</taxon>
        <taxon>Insecta</taxon>
        <taxon>Pterygota</taxon>
        <taxon>Neoptera</taxon>
        <taxon>Endopterygota</taxon>
        <taxon>Hymenoptera</taxon>
        <taxon>Apocrita</taxon>
        <taxon>Aculeata</taxon>
        <taxon>Vespoidea</taxon>
        <taxon>Vespidae</taxon>
        <taxon>Eumeninae</taxon>
        <taxon>Odynerus</taxon>
    </lineage>
</organism>
<feature type="repeat" description="ANK" evidence="9">
    <location>
        <begin position="496"/>
        <end position="522"/>
    </location>
</feature>
<feature type="domain" description="Fibronectin type-III" evidence="12">
    <location>
        <begin position="615"/>
        <end position="715"/>
    </location>
</feature>
<dbReference type="GO" id="GO:0006979">
    <property type="term" value="P:response to oxidative stress"/>
    <property type="evidence" value="ECO:0007669"/>
    <property type="project" value="InterPro"/>
</dbReference>
<dbReference type="Gene3D" id="1.10.640.10">
    <property type="entry name" value="Haem peroxidase domain superfamily, animal type"/>
    <property type="match status" value="1"/>
</dbReference>
<feature type="compositionally biased region" description="Polar residues" evidence="10">
    <location>
        <begin position="3044"/>
        <end position="3057"/>
    </location>
</feature>
<evidence type="ECO:0000256" key="3">
    <source>
        <dbReference type="ARBA" id="ARBA00022559"/>
    </source>
</evidence>
<feature type="compositionally biased region" description="Polar residues" evidence="10">
    <location>
        <begin position="2866"/>
        <end position="2882"/>
    </location>
</feature>
<comment type="subcellular location">
    <subcellularLocation>
        <location evidence="1">Secreted</location>
    </subcellularLocation>
</comment>
<dbReference type="InterPro" id="IPR036116">
    <property type="entry name" value="FN3_sf"/>
</dbReference>
<feature type="region of interest" description="Disordered" evidence="10">
    <location>
        <begin position="304"/>
        <end position="323"/>
    </location>
</feature>
<feature type="compositionally biased region" description="Polar residues" evidence="10">
    <location>
        <begin position="2951"/>
        <end position="2963"/>
    </location>
</feature>
<feature type="compositionally biased region" description="Basic and acidic residues" evidence="10">
    <location>
        <begin position="305"/>
        <end position="323"/>
    </location>
</feature>
<dbReference type="Pfam" id="PF13637">
    <property type="entry name" value="Ank_4"/>
    <property type="match status" value="1"/>
</dbReference>
<feature type="compositionally biased region" description="Polar residues" evidence="10">
    <location>
        <begin position="1244"/>
        <end position="1266"/>
    </location>
</feature>
<dbReference type="PANTHER" id="PTHR21437:SF1">
    <property type="entry name" value="WIDE AWAKE"/>
    <property type="match status" value="1"/>
</dbReference>
<dbReference type="InterPro" id="IPR037120">
    <property type="entry name" value="Haem_peroxidase_sf_animal"/>
</dbReference>
<evidence type="ECO:0000256" key="4">
    <source>
        <dbReference type="ARBA" id="ARBA00022617"/>
    </source>
</evidence>
<feature type="compositionally biased region" description="Polar residues" evidence="10">
    <location>
        <begin position="2892"/>
        <end position="2904"/>
    </location>
</feature>
<keyword evidence="2" id="KW-0964">Secreted</keyword>
<evidence type="ECO:0000256" key="6">
    <source>
        <dbReference type="ARBA" id="ARBA00023002"/>
    </source>
</evidence>
<dbReference type="SMART" id="SM00060">
    <property type="entry name" value="FN3"/>
    <property type="match status" value="1"/>
</dbReference>
<evidence type="ECO:0000256" key="10">
    <source>
        <dbReference type="SAM" id="MobiDB-lite"/>
    </source>
</evidence>
<dbReference type="InterPro" id="IPR000159">
    <property type="entry name" value="RA_dom"/>
</dbReference>
<dbReference type="GO" id="GO:0022412">
    <property type="term" value="P:cellular process involved in reproduction in multicellular organism"/>
    <property type="evidence" value="ECO:0007669"/>
    <property type="project" value="UniProtKB-ARBA"/>
</dbReference>
<feature type="compositionally biased region" description="Basic and acidic residues" evidence="10">
    <location>
        <begin position="111"/>
        <end position="132"/>
    </location>
</feature>
<dbReference type="InterPro" id="IPR036770">
    <property type="entry name" value="Ankyrin_rpt-contain_sf"/>
</dbReference>
<reference evidence="13" key="1">
    <citation type="submission" date="2021-08" db="EMBL/GenBank/DDBJ databases">
        <authorList>
            <person name="Misof B."/>
            <person name="Oliver O."/>
            <person name="Podsiadlowski L."/>
            <person name="Donath A."/>
            <person name="Peters R."/>
            <person name="Mayer C."/>
            <person name="Rust J."/>
            <person name="Gunkel S."/>
            <person name="Lesny P."/>
            <person name="Martin S."/>
            <person name="Oeyen J.P."/>
            <person name="Petersen M."/>
            <person name="Panagiotis P."/>
            <person name="Wilbrandt J."/>
            <person name="Tanja T."/>
        </authorList>
    </citation>
    <scope>NUCLEOTIDE SEQUENCE</scope>
    <source>
        <strain evidence="13">GBR_01_08_01A</strain>
        <tissue evidence="13">Thorax + abdomen</tissue>
    </source>
</reference>
<feature type="compositionally biased region" description="Polar residues" evidence="10">
    <location>
        <begin position="2793"/>
        <end position="2829"/>
    </location>
</feature>
<feature type="domain" description="Ras-associating" evidence="11">
    <location>
        <begin position="1446"/>
        <end position="1547"/>
    </location>
</feature>
<dbReference type="GO" id="GO:0005576">
    <property type="term" value="C:extracellular region"/>
    <property type="evidence" value="ECO:0007669"/>
    <property type="project" value="UniProtKB-SubCell"/>
</dbReference>
<dbReference type="SMART" id="SM00248">
    <property type="entry name" value="ANK"/>
    <property type="match status" value="2"/>
</dbReference>
<dbReference type="SUPFAM" id="SSF48403">
    <property type="entry name" value="Ankyrin repeat"/>
    <property type="match status" value="1"/>
</dbReference>
<feature type="region of interest" description="Disordered" evidence="10">
    <location>
        <begin position="2704"/>
        <end position="2755"/>
    </location>
</feature>
<feature type="region of interest" description="Disordered" evidence="10">
    <location>
        <begin position="546"/>
        <end position="583"/>
    </location>
</feature>
<feature type="compositionally biased region" description="Basic and acidic residues" evidence="10">
    <location>
        <begin position="1758"/>
        <end position="1772"/>
    </location>
</feature>
<feature type="region of interest" description="Disordered" evidence="10">
    <location>
        <begin position="1695"/>
        <end position="1721"/>
    </location>
</feature>
<evidence type="ECO:0000256" key="5">
    <source>
        <dbReference type="ARBA" id="ARBA00022729"/>
    </source>
</evidence>
<dbReference type="PRINTS" id="PR00457">
    <property type="entry name" value="ANPEROXIDASE"/>
</dbReference>
<keyword evidence="3" id="KW-0575">Peroxidase</keyword>
<feature type="region of interest" description="Disordered" evidence="10">
    <location>
        <begin position="3044"/>
        <end position="3073"/>
    </location>
</feature>
<dbReference type="SUPFAM" id="SSF49265">
    <property type="entry name" value="Fibronectin type III"/>
    <property type="match status" value="1"/>
</dbReference>
<evidence type="ECO:0000256" key="8">
    <source>
        <dbReference type="PIRSR" id="PIRSR619791-2"/>
    </source>
</evidence>
<dbReference type="GO" id="GO:0061172">
    <property type="term" value="P:regulation of establishment of bipolar cell polarity"/>
    <property type="evidence" value="ECO:0007669"/>
    <property type="project" value="TreeGrafter"/>
</dbReference>
<dbReference type="CDD" id="cd09823">
    <property type="entry name" value="peroxinectin_like"/>
    <property type="match status" value="1"/>
</dbReference>
<dbReference type="PROSITE" id="PS50297">
    <property type="entry name" value="ANK_REP_REGION"/>
    <property type="match status" value="1"/>
</dbReference>
<keyword evidence="7 8" id="KW-0408">Iron</keyword>
<feature type="region of interest" description="Disordered" evidence="10">
    <location>
        <begin position="2768"/>
        <end position="2923"/>
    </location>
</feature>
<evidence type="ECO:0008006" key="15">
    <source>
        <dbReference type="Google" id="ProtNLM"/>
    </source>
</evidence>
<dbReference type="Gene3D" id="1.25.40.20">
    <property type="entry name" value="Ankyrin repeat-containing domain"/>
    <property type="match status" value="1"/>
</dbReference>
<keyword evidence="9" id="KW-0040">ANK repeat</keyword>
<dbReference type="GO" id="GO:0007165">
    <property type="term" value="P:signal transduction"/>
    <property type="evidence" value="ECO:0007669"/>
    <property type="project" value="InterPro"/>
</dbReference>
<dbReference type="PROSITE" id="PS50200">
    <property type="entry name" value="RA"/>
    <property type="match status" value="1"/>
</dbReference>
<reference evidence="13" key="2">
    <citation type="journal article" date="2023" name="Commun. Biol.">
        <title>Intrasexual cuticular hydrocarbon dimorphism in a wasp sheds light on hydrocarbon biosynthesis genes in Hymenoptera.</title>
        <authorList>
            <person name="Moris V.C."/>
            <person name="Podsiadlowski L."/>
            <person name="Martin S."/>
            <person name="Oeyen J.P."/>
            <person name="Donath A."/>
            <person name="Petersen M."/>
            <person name="Wilbrandt J."/>
            <person name="Misof B."/>
            <person name="Liedtke D."/>
            <person name="Thamm M."/>
            <person name="Scheiner R."/>
            <person name="Schmitt T."/>
            <person name="Niehuis O."/>
        </authorList>
    </citation>
    <scope>NUCLEOTIDE SEQUENCE</scope>
    <source>
        <strain evidence="13">GBR_01_08_01A</strain>
    </source>
</reference>
<dbReference type="InterPro" id="IPR039269">
    <property type="entry name" value="ANKFN1"/>
</dbReference>
<feature type="region of interest" description="Disordered" evidence="10">
    <location>
        <begin position="57"/>
        <end position="135"/>
    </location>
</feature>
<evidence type="ECO:0000256" key="2">
    <source>
        <dbReference type="ARBA" id="ARBA00022525"/>
    </source>
</evidence>
<dbReference type="PROSITE" id="PS50292">
    <property type="entry name" value="PEROXIDASE_3"/>
    <property type="match status" value="1"/>
</dbReference>
<protein>
    <recommendedName>
        <fullName evidence="15">Ankyrin repeat and fibronectin type-III domain-containing protein 1</fullName>
    </recommendedName>
</protein>
<dbReference type="InterPro" id="IPR013783">
    <property type="entry name" value="Ig-like_fold"/>
</dbReference>
<dbReference type="GO" id="GO:0000132">
    <property type="term" value="P:establishment of mitotic spindle orientation"/>
    <property type="evidence" value="ECO:0007669"/>
    <property type="project" value="TreeGrafter"/>
</dbReference>
<keyword evidence="14" id="KW-1185">Reference proteome</keyword>
<evidence type="ECO:0000256" key="9">
    <source>
        <dbReference type="PROSITE-ProRule" id="PRU00023"/>
    </source>
</evidence>
<evidence type="ECO:0000313" key="14">
    <source>
        <dbReference type="Proteomes" id="UP001258017"/>
    </source>
</evidence>
<dbReference type="EMBL" id="JAIFRP010004521">
    <property type="protein sequence ID" value="KAK2575117.1"/>
    <property type="molecule type" value="Genomic_DNA"/>
</dbReference>
<dbReference type="PROSITE" id="PS50853">
    <property type="entry name" value="FN3"/>
    <property type="match status" value="1"/>
</dbReference>
<feature type="compositionally biased region" description="Polar residues" evidence="10">
    <location>
        <begin position="2735"/>
        <end position="2748"/>
    </location>
</feature>
<dbReference type="Gene3D" id="3.10.20.90">
    <property type="entry name" value="Phosphatidylinositol 3-kinase Catalytic Subunit, Chain A, domain 1"/>
    <property type="match status" value="1"/>
</dbReference>
<dbReference type="SMART" id="SM00314">
    <property type="entry name" value="RA"/>
    <property type="match status" value="1"/>
</dbReference>
<evidence type="ECO:0000259" key="12">
    <source>
        <dbReference type="PROSITE" id="PS50853"/>
    </source>
</evidence>
<feature type="compositionally biased region" description="Polar residues" evidence="10">
    <location>
        <begin position="1287"/>
        <end position="1302"/>
    </location>
</feature>
<feature type="compositionally biased region" description="Polar residues" evidence="10">
    <location>
        <begin position="2704"/>
        <end position="2727"/>
    </location>
</feature>
<feature type="region of interest" description="Disordered" evidence="10">
    <location>
        <begin position="1752"/>
        <end position="1772"/>
    </location>
</feature>
<dbReference type="PANTHER" id="PTHR21437">
    <property type="entry name" value="WIDE AWAKE"/>
    <property type="match status" value="1"/>
</dbReference>
<dbReference type="SUPFAM" id="SSF48113">
    <property type="entry name" value="Heme-dependent peroxidases"/>
    <property type="match status" value="1"/>
</dbReference>
<feature type="region of interest" description="Disordered" evidence="10">
    <location>
        <begin position="2446"/>
        <end position="2493"/>
    </location>
</feature>
<gene>
    <name evidence="13" type="ORF">KPH14_008840</name>
</gene>
<feature type="compositionally biased region" description="Polar residues" evidence="10">
    <location>
        <begin position="570"/>
        <end position="582"/>
    </location>
</feature>
<evidence type="ECO:0000256" key="1">
    <source>
        <dbReference type="ARBA" id="ARBA00004613"/>
    </source>
</evidence>
<evidence type="ECO:0000313" key="13">
    <source>
        <dbReference type="EMBL" id="KAK2575117.1"/>
    </source>
</evidence>
<dbReference type="InterPro" id="IPR002110">
    <property type="entry name" value="Ankyrin_rpt"/>
</dbReference>
<keyword evidence="4 8" id="KW-0349">Heme</keyword>
<feature type="compositionally biased region" description="Polar residues" evidence="10">
    <location>
        <begin position="2972"/>
        <end position="2981"/>
    </location>
</feature>
<dbReference type="PROSITE" id="PS50088">
    <property type="entry name" value="ANK_REPEAT"/>
    <property type="match status" value="1"/>
</dbReference>
<sequence length="3229" mass="363514">MKFRRAASTSSPKMELLSRRSSTNDGRMSTLKRSRSFRASVKLISKIKNRAALRLTSGFELSPVSSKDQRKSTRLSSKDCERRKQDEPYTIHEESRNIEKENSSNRRKKETRKEESRERMAILSKEKERNEENESFSSIGVLESREIAKDFEKKLSLGDKTSGKCCKDLGRSSGRILENDTKSPKVVRIFRRKIMTIEESSRKGNREEEKVEKVKGNMERDEHSYENPTFSLDSSLDSSFTSVETDTKNDDVAIRVEKGEYVIEGTKRSNASERGDENLLEESKLASAKSLIFGKSSVKYGRSFSMKEEPSFEREKSPRGERHDRLRINFYSETDGTSPRAREKNPLEFRSCIVNTESVCATKSCRNRTVDNLANFWTSARGGSFRSKMSAGRKKTSKESKDLESICQNRVLITTTSGSKLHSLQGMEFLEGFGKKKQQQQQHPNNLSSIHINPLSAQSLNIHLHALFAAVEHGHLDKARTILESTDVDVNSVNSDGLSPLDVAVLSNNRPLAKMLVTFGAQEGNQFKSPESLGSHLASLLSEAEHRVQELGGSTSGSGGSTLLEPPSSHRASYSTQHNNLTGCGGSTEDKQLALWERRARALRKMLLGFDQARPPDMPFMVAVDVTGTTSVTVRFQEPDSHDSPICTKFKVQWSLKEDFSTICGEREVLDMKQRECRIDGLVQGQKYYFRAAAGNLKGYSRFRNSTPAHVTPSSWRDIDGRVPRFAGRLEQLNTLFTDIRRPEYTHETPAVQRRNHKKKTTIKQLFTATSKFQKNLRRGVFLACLLYHEDKVLVTNEDFLPVIEVDETYPSCIYNDFHWLMKVACTWDDVKTLRQDMEKSHSSSTNHFRIKLLQAAAQMQAALCTQDLGQLYHKPIRDIQGTLVFSTVNYVKSPKLVSVLNSRWLPLSKVTKKIITHEDSNVADILMASIQEQMTYHQVSSIKLSRGLYLGYLKMQSSVDLIQVVVPAKSPNVLPHCKIRDNPHVSAEEWDYLKRITRLHASENSVKDSEEKENVTNECQGTEQQKLFVDLVSATARRLFNYMEISPEDSLVHRLYDAEVIDLTHDVSFLIAVPPAETACCVPGTREILLQRGDLLSLPIQVFEMVHLNTYQKDVISRYSRLSCILELDTAQAQHNHREAFSSLELSVAKDKLARLQDLQSQVNTVWKGARWLIDVITFARDRGSGQQSATSLAVGISMKHLLSLDRNKSNSNSLKRSLLQLPPRDPKLVKSSPGRGSWPGPNVTNSSSNLLTTEFSKSEQQLPSGQYIRKGSNVSTGSEPPKSSVAMNSASNGGSTKSVSANNHLVPIQNVRLPPSKSEDTLLLTKYKHSPRNRSATITSASASTSPLLNIKPIIYGGSLLSVSTAMTNTNTSLLSVSNTNSDSLHSLSSDEYSTPNSSVCLKPGHMKVKTTKSTASVATMATSVGDNQSEEEKDEATMMPAPLPGIIQVYAAYETGLASGTSLKLHVTPRTTAREVVDLVVKQLNMAVVLKGQDGPIYTVDELPNFCLVAVIGARERCLRDDFKPLQLQNPWKKGRLYVRQKQDVLAALEHRGIRGIKRIYVVDREKINARIILERCARARDHVGRLHELQRSKLWRGYSAVRCHFRWHKRKSTNDAELEFRVNEESTSTSEGSLRFGKGDRELASSGESCETLTFSFIFVTFFWAVRSQSEESVLVYSTTDKIKKTFGNVEEAHRSSTRPAVTTRKEVGEDETNFRRNVSYDNEKTKENGATAFKILGKDSSEFSTTKSMSFEAESRDDQENKRGPRDDDILEAANFGLRAMHDLYDVKEPKLYSMGLYLGAENPARFVAAFNSQTKEARMLAKFGYAVLEGASMFVKKFPDMSRELPFAKDIPKTRLQRQCPRRGTPLCPPASLRYRTSDGSCNNLRNPWWGSAMSTMQRFLSPVYDDGIQSIRRSRNGNPLPSARRISDVIHEDRDIPLASVTHMLMQWGQFVDHDLTATGQSRGFNGSVPQCCLNLGVGFQPLEFMHPECLPIAVDPQDSFFARFGVRCLEFLRSGPAPREDCRFGAREQLTQVTSYLDASTVYSSNAFQSDNLRLFRNGLLQYGRIQSRRPLLPRQDSDLCKRGSLSTSCFRAGDGRLSEQPALTSIHVVFLRLHNRLATKLAALNPHWSDEKIFQETRKIVGAIVQHITYREFLPIVLGHQVTKVFDLEVLTKGYYDGYDPSINPTVANAFSTAAYRFGHSLVQHSFVRFDGNHRPFFNNVSIHDEFSNPENLETAGSVDRLLLGLVNQPSQKRDEFITDELTRHLFQTPGFPFGMDLASLNIQRGRDHGIPPYVDWREPCGLSPIRSFADLEKVMSPSIAIKFRALYSYVDDIDLYTAGLAENSVPGGLVGPTFACIIAQQFSNLRRGDRFWYENDKEENGFTPGQLQQIRRVTLSQILCLTMDNIENIQPFVFLVADTIRNQRVSCDDELMTQFSLGPWMERPPEERSQSSDTKKAERKTNDRVRVTTAKSATNKQNVKGNSKINTRDQTRILPQRTKPVKANINQHNRIVVKKPFGTPDNVTIVVQNNAVNSPVFVNDAIYGSYIQIQTTTEKPKDLPRPEHVTYPNTGQYNPLSPDQGSPNIPIHGPPPKPIPTVIPQRFGISQSTQGAYVPYAYDDPSNPNPLNYGYRPNYRPEQIVYDNFSPTSPRPTLYTYYTHVNQPVTTQIPVRQDEGYFVNQKLPYNGPPTQNYYQGSSPSAWMKNQPQFDSNYQYHSQKPLGDDTANSYPPYNENLNNRPGYLHQPIPSIIQNEHVYSAQPQSNHDRNKPAGRPYNQEESETWKYSTVVNKDGEFSTSTNKPYGGQSTVSQSNNYQNRPVNKPYNEDDPDIYYKKPYDTTSSYTDRDTSYHPTLQKKPTAQNGLGSLPNVQSYRKEPVRDPTLSNPDEWSNVPSYQEGPTARPSSTTVNDASPYGKGSFQVASTSVQSDSGWTKVTSYQADLSKESSSYQQRPTVKPDRSTSDSFYQTNPPNDHPASNRPSSHKIDDVSPYRTGPIPPVQQWTKIPPEHASHASPRPTKVQSVSIVTESIETVRNPGTSGYRPQNKINAEIPRPLGPRPKEGTLENVRKHGQYYYEKNVLHRYPENLEDGGIKNDHSVHESDAIYGKIREVVVDNETTVELNFSDPLTKAHVVQNDDTRFVTTPTIVIDDRDDDLEGAFSEDVESVTASNASQKTNYWVNSEEDPRLSTLLEMPSITSDEIANAKELPKPLIRSRGFAF</sequence>
<dbReference type="Pfam" id="PF00041">
    <property type="entry name" value="fn3"/>
    <property type="match status" value="1"/>
</dbReference>
<dbReference type="Gene3D" id="2.60.40.10">
    <property type="entry name" value="Immunoglobulins"/>
    <property type="match status" value="1"/>
</dbReference>
<evidence type="ECO:0000259" key="11">
    <source>
        <dbReference type="PROSITE" id="PS50200"/>
    </source>
</evidence>
<feature type="compositionally biased region" description="Basic and acidic residues" evidence="10">
    <location>
        <begin position="2453"/>
        <end position="2476"/>
    </location>
</feature>
<dbReference type="GO" id="GO:0004601">
    <property type="term" value="F:peroxidase activity"/>
    <property type="evidence" value="ECO:0007669"/>
    <property type="project" value="UniProtKB-KW"/>
</dbReference>
<feature type="region of interest" description="Disordered" evidence="10">
    <location>
        <begin position="201"/>
        <end position="231"/>
    </location>
</feature>
<keyword evidence="5" id="KW-0732">Signal</keyword>
<dbReference type="Proteomes" id="UP001258017">
    <property type="component" value="Unassembled WGS sequence"/>
</dbReference>
<dbReference type="InterPro" id="IPR003961">
    <property type="entry name" value="FN3_dom"/>
</dbReference>
<feature type="compositionally biased region" description="Basic and acidic residues" evidence="10">
    <location>
        <begin position="201"/>
        <end position="225"/>
    </location>
</feature>
<dbReference type="GO" id="GO:0020037">
    <property type="term" value="F:heme binding"/>
    <property type="evidence" value="ECO:0007669"/>
    <property type="project" value="InterPro"/>
</dbReference>
<dbReference type="CDD" id="cd00063">
    <property type="entry name" value="FN3"/>
    <property type="match status" value="1"/>
</dbReference>